<feature type="domain" description="Peptidase C39" evidence="18">
    <location>
        <begin position="23"/>
        <end position="144"/>
    </location>
</feature>
<dbReference type="CDD" id="cd18588">
    <property type="entry name" value="ABC_6TM_CyaB_HlyB_like"/>
    <property type="match status" value="1"/>
</dbReference>
<evidence type="ECO:0000256" key="7">
    <source>
        <dbReference type="ARBA" id="ARBA00022741"/>
    </source>
</evidence>
<evidence type="ECO:0000259" key="16">
    <source>
        <dbReference type="PROSITE" id="PS50893"/>
    </source>
</evidence>
<dbReference type="GO" id="GO:0030253">
    <property type="term" value="P:protein secretion by the type I secretion system"/>
    <property type="evidence" value="ECO:0007669"/>
    <property type="project" value="InterPro"/>
</dbReference>
<dbReference type="PANTHER" id="PTHR24221">
    <property type="entry name" value="ATP-BINDING CASSETTE SUB-FAMILY B"/>
    <property type="match status" value="1"/>
</dbReference>
<dbReference type="Pfam" id="PF00664">
    <property type="entry name" value="ABC_membrane"/>
    <property type="match status" value="1"/>
</dbReference>
<keyword evidence="6" id="KW-0204">Cytolysis</keyword>
<comment type="similarity">
    <text evidence="12">Belongs to the ABC transporter superfamily. Cyclolysin exporter (TC 3.A.1.109.2) family.</text>
</comment>
<dbReference type="GO" id="GO:0008233">
    <property type="term" value="F:peptidase activity"/>
    <property type="evidence" value="ECO:0007669"/>
    <property type="project" value="InterPro"/>
</dbReference>
<feature type="transmembrane region" description="Helical" evidence="15">
    <location>
        <begin position="206"/>
        <end position="227"/>
    </location>
</feature>
<dbReference type="AlphaFoldDB" id="A0A1G8IV56"/>
<evidence type="ECO:0000256" key="15">
    <source>
        <dbReference type="SAM" id="Phobius"/>
    </source>
</evidence>
<evidence type="ECO:0000256" key="12">
    <source>
        <dbReference type="ARBA" id="ARBA00061173"/>
    </source>
</evidence>
<gene>
    <name evidence="19" type="ORF">SAMN05216466_11930</name>
</gene>
<evidence type="ECO:0000313" key="19">
    <source>
        <dbReference type="EMBL" id="SDI22935.1"/>
    </source>
</evidence>
<feature type="compositionally biased region" description="Polar residues" evidence="14">
    <location>
        <begin position="1"/>
        <end position="17"/>
    </location>
</feature>
<dbReference type="GO" id="GO:0031640">
    <property type="term" value="P:killing of cells of another organism"/>
    <property type="evidence" value="ECO:0007669"/>
    <property type="project" value="UniProtKB-KW"/>
</dbReference>
<keyword evidence="4" id="KW-0997">Cell inner membrane</keyword>
<dbReference type="FunFam" id="1.20.1560.10:FF:000056">
    <property type="entry name" value="Alpha-hemolysin translocation ATP-binding protein HlyB"/>
    <property type="match status" value="1"/>
</dbReference>
<evidence type="ECO:0000256" key="1">
    <source>
        <dbReference type="ARBA" id="ARBA00004651"/>
    </source>
</evidence>
<dbReference type="SMART" id="SM00382">
    <property type="entry name" value="AAA"/>
    <property type="match status" value="1"/>
</dbReference>
<dbReference type="GO" id="GO:0016887">
    <property type="term" value="F:ATP hydrolysis activity"/>
    <property type="evidence" value="ECO:0007669"/>
    <property type="project" value="InterPro"/>
</dbReference>
<evidence type="ECO:0000256" key="14">
    <source>
        <dbReference type="SAM" id="MobiDB-lite"/>
    </source>
</evidence>
<dbReference type="InterPro" id="IPR011527">
    <property type="entry name" value="ABC1_TM_dom"/>
</dbReference>
<dbReference type="InterPro" id="IPR017871">
    <property type="entry name" value="ABC_transporter-like_CS"/>
</dbReference>
<sequence>MNAPEFNQSVPSASDPASDTAPHDKPVHDPALACLVVIARFHGVAADAAQLRHAAARSNERFDSDALVLGARSIGLKASPAPLRIDRLDRTPLPALAFDKDGKHFIIARCDGKTVFVLEAEALAPTVMPLDTLAVRTTGRMLLFTSRASLAGELARFDFSWFIPAIIKYRRLLLEVLGVSLVLQIFGLVSPLMFQVVMDKVLVNRAYNTLIVVGIALFVSSTFEVLLTGLRNFTFSHTTNRIDVELGARLFRHLVALPLPYFAARRVGDTVARVRELENIRNFLTGQALTAVIDLVFSFVFIGVMCLYSVWLTLIVVASLPLYAVISATLVPALRRRLNEKFARGADNQSFLVETVSSIETVKAMAVEPQFIKRWETQLAAYVASGFRVTTLGNVGQQLIQFVGKLVTLATLLLGAKLVIDGRLSVGQLIAFNMMSQHVASPILRLAQLWQDFQQIGISMGRLGDILNTRNELPHSRQALPAVHGDIRFENIRFRYRADGPPILNDISLDVRAGEVIGIVGRSGSGKSTLTKLLQRLYLPEQGTVRIDGIDLALADPAWLRRQVGVVLQENALFNRTVRENIALTDPGAPLELVMRAAKLAGAHDFICELPQAYDTPVEEHGGNLSGGQRQRLAIARALLTNPRILIFDEATSALDFETERVIQNNMRAICAGRTVIIIAHRLSAVRHATQIIAMDKGRIVERGTHDALLVHGGYYAHLISLQNS</sequence>
<feature type="domain" description="ABC transporter" evidence="16">
    <location>
        <begin position="487"/>
        <end position="722"/>
    </location>
</feature>
<dbReference type="PROSITE" id="PS50990">
    <property type="entry name" value="PEPTIDASE_C39"/>
    <property type="match status" value="1"/>
</dbReference>
<dbReference type="PROSITE" id="PS50929">
    <property type="entry name" value="ABC_TM1F"/>
    <property type="match status" value="1"/>
</dbReference>
<dbReference type="Gene3D" id="1.20.1560.10">
    <property type="entry name" value="ABC transporter type 1, transmembrane domain"/>
    <property type="match status" value="1"/>
</dbReference>
<keyword evidence="9 15" id="KW-1133">Transmembrane helix</keyword>
<dbReference type="GO" id="GO:0005886">
    <property type="term" value="C:plasma membrane"/>
    <property type="evidence" value="ECO:0007669"/>
    <property type="project" value="UniProtKB-SubCell"/>
</dbReference>
<dbReference type="InterPro" id="IPR005074">
    <property type="entry name" value="Peptidase_C39"/>
</dbReference>
<evidence type="ECO:0000256" key="5">
    <source>
        <dbReference type="ARBA" id="ARBA00022692"/>
    </source>
</evidence>
<dbReference type="PANTHER" id="PTHR24221:SF647">
    <property type="entry name" value="BLL6336 PROTEIN"/>
    <property type="match status" value="1"/>
</dbReference>
<feature type="transmembrane region" description="Helical" evidence="15">
    <location>
        <begin position="172"/>
        <end position="194"/>
    </location>
</feature>
<keyword evidence="3" id="KW-1003">Cell membrane</keyword>
<dbReference type="InterPro" id="IPR027417">
    <property type="entry name" value="P-loop_NTPase"/>
</dbReference>
<dbReference type="InterPro" id="IPR039421">
    <property type="entry name" value="Type_1_exporter"/>
</dbReference>
<dbReference type="PROSITE" id="PS00211">
    <property type="entry name" value="ABC_TRANSPORTER_1"/>
    <property type="match status" value="1"/>
</dbReference>
<accession>A0A1G8IV56</accession>
<evidence type="ECO:0000256" key="4">
    <source>
        <dbReference type="ARBA" id="ARBA00022519"/>
    </source>
</evidence>
<dbReference type="EMBL" id="FNCJ01000019">
    <property type="protein sequence ID" value="SDI22935.1"/>
    <property type="molecule type" value="Genomic_DNA"/>
</dbReference>
<dbReference type="GO" id="GO:0006508">
    <property type="term" value="P:proteolysis"/>
    <property type="evidence" value="ECO:0007669"/>
    <property type="project" value="InterPro"/>
</dbReference>
<keyword evidence="2" id="KW-0813">Transport</keyword>
<organism evidence="19 20">
    <name type="scientific">Paraburkholderia phenazinium</name>
    <dbReference type="NCBI Taxonomy" id="60549"/>
    <lineage>
        <taxon>Bacteria</taxon>
        <taxon>Pseudomonadati</taxon>
        <taxon>Pseudomonadota</taxon>
        <taxon>Betaproteobacteria</taxon>
        <taxon>Burkholderiales</taxon>
        <taxon>Burkholderiaceae</taxon>
        <taxon>Paraburkholderia</taxon>
    </lineage>
</organism>
<dbReference type="FunFam" id="3.40.50.300:FF:000299">
    <property type="entry name" value="ABC transporter ATP-binding protein/permease"/>
    <property type="match status" value="1"/>
</dbReference>
<dbReference type="InterPro" id="IPR010132">
    <property type="entry name" value="ATPase_T1SS_HlyB"/>
</dbReference>
<evidence type="ECO:0000256" key="2">
    <source>
        <dbReference type="ARBA" id="ARBA00022448"/>
    </source>
</evidence>
<comment type="subcellular location">
    <subcellularLocation>
        <location evidence="1">Cell membrane</location>
        <topology evidence="1">Multi-pass membrane protein</topology>
    </subcellularLocation>
</comment>
<keyword evidence="8 19" id="KW-0067">ATP-binding</keyword>
<name>A0A1G8IV56_9BURK</name>
<dbReference type="Pfam" id="PF03412">
    <property type="entry name" value="Peptidase_C39"/>
    <property type="match status" value="1"/>
</dbReference>
<dbReference type="Pfam" id="PF00005">
    <property type="entry name" value="ABC_tran"/>
    <property type="match status" value="1"/>
</dbReference>
<dbReference type="SUPFAM" id="SSF90123">
    <property type="entry name" value="ABC transporter transmembrane region"/>
    <property type="match status" value="1"/>
</dbReference>
<dbReference type="CDD" id="cd02417">
    <property type="entry name" value="Peptidase_C39_likeA"/>
    <property type="match status" value="1"/>
</dbReference>
<dbReference type="Gene3D" id="3.90.70.10">
    <property type="entry name" value="Cysteine proteinases"/>
    <property type="match status" value="1"/>
</dbReference>
<evidence type="ECO:0000259" key="18">
    <source>
        <dbReference type="PROSITE" id="PS50990"/>
    </source>
</evidence>
<dbReference type="NCBIfam" id="TIGR01846">
    <property type="entry name" value="type_I_sec_HlyB"/>
    <property type="match status" value="1"/>
</dbReference>
<feature type="transmembrane region" description="Helical" evidence="15">
    <location>
        <begin position="283"/>
        <end position="304"/>
    </location>
</feature>
<evidence type="ECO:0000256" key="9">
    <source>
        <dbReference type="ARBA" id="ARBA00022989"/>
    </source>
</evidence>
<keyword evidence="10 15" id="KW-0472">Membrane</keyword>
<dbReference type="Proteomes" id="UP000199706">
    <property type="component" value="Unassembled WGS sequence"/>
</dbReference>
<evidence type="ECO:0000259" key="17">
    <source>
        <dbReference type="PROSITE" id="PS50929"/>
    </source>
</evidence>
<dbReference type="Gene3D" id="3.40.50.300">
    <property type="entry name" value="P-loop containing nucleotide triphosphate hydrolases"/>
    <property type="match status" value="1"/>
</dbReference>
<evidence type="ECO:0000256" key="6">
    <source>
        <dbReference type="ARBA" id="ARBA00022735"/>
    </source>
</evidence>
<dbReference type="GO" id="GO:0005524">
    <property type="term" value="F:ATP binding"/>
    <property type="evidence" value="ECO:0007669"/>
    <property type="project" value="UniProtKB-KW"/>
</dbReference>
<keyword evidence="5 15" id="KW-0812">Transmembrane</keyword>
<evidence type="ECO:0000256" key="13">
    <source>
        <dbReference type="ARBA" id="ARBA00072252"/>
    </source>
</evidence>
<protein>
    <recommendedName>
        <fullName evidence="13">Cyclolysin secretion/processing ATP-binding protein CyaB</fullName>
    </recommendedName>
</protein>
<dbReference type="GO" id="GO:0140359">
    <property type="term" value="F:ABC-type transporter activity"/>
    <property type="evidence" value="ECO:0007669"/>
    <property type="project" value="InterPro"/>
</dbReference>
<dbReference type="PROSITE" id="PS50893">
    <property type="entry name" value="ABC_TRANSPORTER_2"/>
    <property type="match status" value="1"/>
</dbReference>
<reference evidence="19 20" key="1">
    <citation type="submission" date="2016-10" db="EMBL/GenBank/DDBJ databases">
        <authorList>
            <person name="de Groot N.N."/>
        </authorList>
    </citation>
    <scope>NUCLEOTIDE SEQUENCE [LARGE SCALE GENOMIC DNA]</scope>
    <source>
        <strain evidence="19 20">LMG 2247</strain>
    </source>
</reference>
<feature type="transmembrane region" description="Helical" evidence="15">
    <location>
        <begin position="310"/>
        <end position="334"/>
    </location>
</feature>
<evidence type="ECO:0000256" key="3">
    <source>
        <dbReference type="ARBA" id="ARBA00022475"/>
    </source>
</evidence>
<keyword evidence="6" id="KW-0354">Hemolysis</keyword>
<evidence type="ECO:0000256" key="11">
    <source>
        <dbReference type="ARBA" id="ARBA00055355"/>
    </source>
</evidence>
<dbReference type="GO" id="GO:0034040">
    <property type="term" value="F:ATPase-coupled lipid transmembrane transporter activity"/>
    <property type="evidence" value="ECO:0007669"/>
    <property type="project" value="TreeGrafter"/>
</dbReference>
<evidence type="ECO:0000313" key="20">
    <source>
        <dbReference type="Proteomes" id="UP000199706"/>
    </source>
</evidence>
<feature type="domain" description="ABC transmembrane type-1" evidence="17">
    <location>
        <begin position="176"/>
        <end position="455"/>
    </location>
</feature>
<evidence type="ECO:0000256" key="10">
    <source>
        <dbReference type="ARBA" id="ARBA00023136"/>
    </source>
</evidence>
<feature type="region of interest" description="Disordered" evidence="14">
    <location>
        <begin position="1"/>
        <end position="25"/>
    </location>
</feature>
<dbReference type="InterPro" id="IPR036640">
    <property type="entry name" value="ABC1_TM_sf"/>
</dbReference>
<proteinExistence type="inferred from homology"/>
<dbReference type="GO" id="GO:0030256">
    <property type="term" value="C:type I protein secretion system complex"/>
    <property type="evidence" value="ECO:0007669"/>
    <property type="project" value="InterPro"/>
</dbReference>
<keyword evidence="7" id="KW-0547">Nucleotide-binding</keyword>
<dbReference type="InterPro" id="IPR003593">
    <property type="entry name" value="AAA+_ATPase"/>
</dbReference>
<evidence type="ECO:0000256" key="8">
    <source>
        <dbReference type="ARBA" id="ARBA00022840"/>
    </source>
</evidence>
<dbReference type="SUPFAM" id="SSF52540">
    <property type="entry name" value="P-loop containing nucleoside triphosphate hydrolases"/>
    <property type="match status" value="1"/>
</dbReference>
<dbReference type="InterPro" id="IPR039395">
    <property type="entry name" value="Peptidase_C39-like_A"/>
</dbReference>
<comment type="function">
    <text evidence="11">Involved in the export of calmodulin-sensitive adenylate cyclase-hemolysin (cyclolysin).</text>
</comment>
<dbReference type="InterPro" id="IPR003439">
    <property type="entry name" value="ABC_transporter-like_ATP-bd"/>
</dbReference>